<proteinExistence type="predicted"/>
<feature type="non-terminal residue" evidence="1">
    <location>
        <position position="1"/>
    </location>
</feature>
<name>A0A6L2LGJ9_TANCI</name>
<dbReference type="AlphaFoldDB" id="A0A6L2LGJ9"/>
<reference evidence="1" key="1">
    <citation type="journal article" date="2019" name="Sci. Rep.">
        <title>Draft genome of Tanacetum cinerariifolium, the natural source of mosquito coil.</title>
        <authorList>
            <person name="Yamashiro T."/>
            <person name="Shiraishi A."/>
            <person name="Satake H."/>
            <person name="Nakayama K."/>
        </authorList>
    </citation>
    <scope>NUCLEOTIDE SEQUENCE</scope>
</reference>
<evidence type="ECO:0000313" key="1">
    <source>
        <dbReference type="EMBL" id="GEU59354.1"/>
    </source>
</evidence>
<accession>A0A6L2LGJ9</accession>
<protein>
    <submittedName>
        <fullName evidence="1">Uncharacterized protein</fullName>
    </submittedName>
</protein>
<comment type="caution">
    <text evidence="1">The sequence shown here is derived from an EMBL/GenBank/DDBJ whole genome shotgun (WGS) entry which is preliminary data.</text>
</comment>
<organism evidence="1">
    <name type="scientific">Tanacetum cinerariifolium</name>
    <name type="common">Dalmatian daisy</name>
    <name type="synonym">Chrysanthemum cinerariifolium</name>
    <dbReference type="NCBI Taxonomy" id="118510"/>
    <lineage>
        <taxon>Eukaryota</taxon>
        <taxon>Viridiplantae</taxon>
        <taxon>Streptophyta</taxon>
        <taxon>Embryophyta</taxon>
        <taxon>Tracheophyta</taxon>
        <taxon>Spermatophyta</taxon>
        <taxon>Magnoliopsida</taxon>
        <taxon>eudicotyledons</taxon>
        <taxon>Gunneridae</taxon>
        <taxon>Pentapetalae</taxon>
        <taxon>asterids</taxon>
        <taxon>campanulids</taxon>
        <taxon>Asterales</taxon>
        <taxon>Asteraceae</taxon>
        <taxon>Asteroideae</taxon>
        <taxon>Anthemideae</taxon>
        <taxon>Anthemidinae</taxon>
        <taxon>Tanacetum</taxon>
    </lineage>
</organism>
<dbReference type="EMBL" id="BKCJ010004157">
    <property type="protein sequence ID" value="GEU59354.1"/>
    <property type="molecule type" value="Genomic_DNA"/>
</dbReference>
<sequence length="55" mass="6332">VYRRCILIYATVSWSCEHCGAMLRFEKLLKGYSEDQMVCYHKCGGGGKIVLERET</sequence>
<gene>
    <name evidence="1" type="ORF">Tci_031332</name>
</gene>